<protein>
    <recommendedName>
        <fullName evidence="3">Secreted protein</fullName>
    </recommendedName>
</protein>
<dbReference type="EMBL" id="JACVVK020000462">
    <property type="protein sequence ID" value="KAK7473656.1"/>
    <property type="molecule type" value="Genomic_DNA"/>
</dbReference>
<accession>A0ABD0JGC9</accession>
<proteinExistence type="predicted"/>
<name>A0ABD0JGC9_9CAEN</name>
<organism evidence="1 2">
    <name type="scientific">Batillaria attramentaria</name>
    <dbReference type="NCBI Taxonomy" id="370345"/>
    <lineage>
        <taxon>Eukaryota</taxon>
        <taxon>Metazoa</taxon>
        <taxon>Spiralia</taxon>
        <taxon>Lophotrochozoa</taxon>
        <taxon>Mollusca</taxon>
        <taxon>Gastropoda</taxon>
        <taxon>Caenogastropoda</taxon>
        <taxon>Sorbeoconcha</taxon>
        <taxon>Cerithioidea</taxon>
        <taxon>Batillariidae</taxon>
        <taxon>Batillaria</taxon>
    </lineage>
</organism>
<reference evidence="1 2" key="1">
    <citation type="journal article" date="2023" name="Sci. Data">
        <title>Genome assembly of the Korean intertidal mud-creeper Batillaria attramentaria.</title>
        <authorList>
            <person name="Patra A.K."/>
            <person name="Ho P.T."/>
            <person name="Jun S."/>
            <person name="Lee S.J."/>
            <person name="Kim Y."/>
            <person name="Won Y.J."/>
        </authorList>
    </citation>
    <scope>NUCLEOTIDE SEQUENCE [LARGE SCALE GENOMIC DNA]</scope>
    <source>
        <strain evidence="1">Wonlab-2016</strain>
    </source>
</reference>
<comment type="caution">
    <text evidence="1">The sequence shown here is derived from an EMBL/GenBank/DDBJ whole genome shotgun (WGS) entry which is preliminary data.</text>
</comment>
<dbReference type="Proteomes" id="UP001519460">
    <property type="component" value="Unassembled WGS sequence"/>
</dbReference>
<evidence type="ECO:0000313" key="2">
    <source>
        <dbReference type="Proteomes" id="UP001519460"/>
    </source>
</evidence>
<evidence type="ECO:0008006" key="3">
    <source>
        <dbReference type="Google" id="ProtNLM"/>
    </source>
</evidence>
<keyword evidence="2" id="KW-1185">Reference proteome</keyword>
<dbReference type="AlphaFoldDB" id="A0ABD0JGC9"/>
<gene>
    <name evidence="1" type="ORF">BaRGS_00035134</name>
</gene>
<evidence type="ECO:0000313" key="1">
    <source>
        <dbReference type="EMBL" id="KAK7473656.1"/>
    </source>
</evidence>
<sequence>MEDATESVRVSVVQQHWVTVCFSVIVYCLAGTSPELLDVNTETLSTSRKAKSRYLNLFHRKQAQFSPVLDSCKVANAKMFRQGRLGRN</sequence>